<name>A0A9Q3S2D2_9SPHN</name>
<comment type="caution">
    <text evidence="2">The sequence shown here is derived from an EMBL/GenBank/DDBJ whole genome shotgun (WGS) entry which is preliminary data.</text>
</comment>
<feature type="domain" description="VOC" evidence="1">
    <location>
        <begin position="2"/>
        <end position="118"/>
    </location>
</feature>
<dbReference type="SUPFAM" id="SSF54593">
    <property type="entry name" value="Glyoxalase/Bleomycin resistance protein/Dihydroxybiphenyl dioxygenase"/>
    <property type="match status" value="1"/>
</dbReference>
<protein>
    <submittedName>
        <fullName evidence="2">VOC family protein</fullName>
    </submittedName>
</protein>
<gene>
    <name evidence="2" type="ORF">KUV31_09445</name>
</gene>
<dbReference type="PROSITE" id="PS51819">
    <property type="entry name" value="VOC"/>
    <property type="match status" value="1"/>
</dbReference>
<dbReference type="RefSeq" id="WP_222405339.1">
    <property type="nucleotide sequence ID" value="NZ_JAHVKP010000001.1"/>
</dbReference>
<evidence type="ECO:0000313" key="3">
    <source>
        <dbReference type="Proteomes" id="UP000824927"/>
    </source>
</evidence>
<proteinExistence type="predicted"/>
<dbReference type="EMBL" id="JAHVKP010000001">
    <property type="protein sequence ID" value="MBY6218565.1"/>
    <property type="molecule type" value="Genomic_DNA"/>
</dbReference>
<dbReference type="InterPro" id="IPR037523">
    <property type="entry name" value="VOC_core"/>
</dbReference>
<evidence type="ECO:0000313" key="2">
    <source>
        <dbReference type="EMBL" id="MBY6218565.1"/>
    </source>
</evidence>
<dbReference type="AlphaFoldDB" id="A0A9Q3S2D2"/>
<organism evidence="2 3">
    <name type="scientific">Qipengyuania aquimaris</name>
    <dbReference type="NCBI Taxonomy" id="255984"/>
    <lineage>
        <taxon>Bacteria</taxon>
        <taxon>Pseudomonadati</taxon>
        <taxon>Pseudomonadota</taxon>
        <taxon>Alphaproteobacteria</taxon>
        <taxon>Sphingomonadales</taxon>
        <taxon>Erythrobacteraceae</taxon>
        <taxon>Qipengyuania</taxon>
    </lineage>
</organism>
<dbReference type="Proteomes" id="UP000824927">
    <property type="component" value="Unassembled WGS sequence"/>
</dbReference>
<sequence length="119" mass="13072">MKLDHMVVLVRSLEASLPWYAALLDLIGFTKSRDHVWTSDDGLSIDLKQAKASTSDYERYAPGLNHLGFTAPDMAALDAVRDGMAAAGFEVPEKQAFAGETATFFRDPEGMRVEVTVYS</sequence>
<dbReference type="InterPro" id="IPR029068">
    <property type="entry name" value="Glyas_Bleomycin-R_OHBP_Dase"/>
</dbReference>
<dbReference type="Pfam" id="PF00903">
    <property type="entry name" value="Glyoxalase"/>
    <property type="match status" value="1"/>
</dbReference>
<reference evidence="2" key="1">
    <citation type="submission" date="2021-06" db="EMBL/GenBank/DDBJ databases">
        <title>50 bacteria genomes isolated from Dapeng, Shenzhen, China.</title>
        <authorList>
            <person name="Zheng W."/>
            <person name="Yu S."/>
            <person name="Huang Y."/>
        </authorList>
    </citation>
    <scope>NUCLEOTIDE SEQUENCE</scope>
    <source>
        <strain evidence="2">DP4N28-2</strain>
    </source>
</reference>
<accession>A0A9Q3S2D2</accession>
<evidence type="ECO:0000259" key="1">
    <source>
        <dbReference type="PROSITE" id="PS51819"/>
    </source>
</evidence>
<dbReference type="InterPro" id="IPR004360">
    <property type="entry name" value="Glyas_Fos-R_dOase_dom"/>
</dbReference>
<dbReference type="Gene3D" id="3.10.180.10">
    <property type="entry name" value="2,3-Dihydroxybiphenyl 1,2-Dioxygenase, domain 1"/>
    <property type="match status" value="1"/>
</dbReference>